<accession>A0A9C7PXI8</accession>
<feature type="coiled-coil region" evidence="7">
    <location>
        <begin position="494"/>
        <end position="526"/>
    </location>
</feature>
<dbReference type="InterPro" id="IPR014014">
    <property type="entry name" value="RNA_helicase_DEAD_Q_motif"/>
</dbReference>
<dbReference type="GO" id="GO:0005829">
    <property type="term" value="C:cytosol"/>
    <property type="evidence" value="ECO:0007669"/>
    <property type="project" value="TreeGrafter"/>
</dbReference>
<evidence type="ECO:0000256" key="7">
    <source>
        <dbReference type="SAM" id="Coils"/>
    </source>
</evidence>
<dbReference type="InterPro" id="IPR001650">
    <property type="entry name" value="Helicase_C-like"/>
</dbReference>
<evidence type="ECO:0000259" key="10">
    <source>
        <dbReference type="PROSITE" id="PS51194"/>
    </source>
</evidence>
<evidence type="ECO:0000259" key="11">
    <source>
        <dbReference type="PROSITE" id="PS51195"/>
    </source>
</evidence>
<dbReference type="SMART" id="SM00490">
    <property type="entry name" value="HELICc"/>
    <property type="match status" value="1"/>
</dbReference>
<dbReference type="Pfam" id="PF00270">
    <property type="entry name" value="DEAD"/>
    <property type="match status" value="1"/>
</dbReference>
<evidence type="ECO:0000313" key="12">
    <source>
        <dbReference type="EMBL" id="GJQ11717.1"/>
    </source>
</evidence>
<dbReference type="CDD" id="cd17947">
    <property type="entry name" value="DEADc_DDX27"/>
    <property type="match status" value="1"/>
</dbReference>
<dbReference type="Proteomes" id="UP001061958">
    <property type="component" value="Unassembled WGS sequence"/>
</dbReference>
<dbReference type="PROSITE" id="PS51192">
    <property type="entry name" value="HELICASE_ATP_BIND_1"/>
    <property type="match status" value="1"/>
</dbReference>
<dbReference type="PROSITE" id="PS00039">
    <property type="entry name" value="DEAD_ATP_HELICASE"/>
    <property type="match status" value="1"/>
</dbReference>
<name>A0A9C7PXI8_9RHOD</name>
<organism evidence="12 13">
    <name type="scientific">Galdieria partita</name>
    <dbReference type="NCBI Taxonomy" id="83374"/>
    <lineage>
        <taxon>Eukaryota</taxon>
        <taxon>Rhodophyta</taxon>
        <taxon>Bangiophyceae</taxon>
        <taxon>Galdieriales</taxon>
        <taxon>Galdieriaceae</taxon>
        <taxon>Galdieria</taxon>
    </lineage>
</organism>
<dbReference type="InterPro" id="IPR050079">
    <property type="entry name" value="DEAD_box_RNA_helicase"/>
</dbReference>
<evidence type="ECO:0000259" key="9">
    <source>
        <dbReference type="PROSITE" id="PS51192"/>
    </source>
</evidence>
<dbReference type="GO" id="GO:0003724">
    <property type="term" value="F:RNA helicase activity"/>
    <property type="evidence" value="ECO:0007669"/>
    <property type="project" value="InterPro"/>
</dbReference>
<dbReference type="InterPro" id="IPR014001">
    <property type="entry name" value="Helicase_ATP-bd"/>
</dbReference>
<evidence type="ECO:0000256" key="4">
    <source>
        <dbReference type="ARBA" id="ARBA00022840"/>
    </source>
</evidence>
<protein>
    <recommendedName>
        <fullName evidence="14">RNA helicase</fullName>
    </recommendedName>
</protein>
<keyword evidence="2 6" id="KW-0378">Hydrolase</keyword>
<feature type="domain" description="Helicase ATP-binding" evidence="9">
    <location>
        <begin position="129"/>
        <end position="303"/>
    </location>
</feature>
<dbReference type="InterPro" id="IPR027417">
    <property type="entry name" value="P-loop_NTPase"/>
</dbReference>
<feature type="domain" description="DEAD-box RNA helicase Q" evidence="11">
    <location>
        <begin position="98"/>
        <end position="126"/>
    </location>
</feature>
<evidence type="ECO:0000256" key="8">
    <source>
        <dbReference type="SAM" id="MobiDB-lite"/>
    </source>
</evidence>
<dbReference type="PANTHER" id="PTHR47959">
    <property type="entry name" value="ATP-DEPENDENT RNA HELICASE RHLE-RELATED"/>
    <property type="match status" value="1"/>
</dbReference>
<evidence type="ECO:0000256" key="1">
    <source>
        <dbReference type="ARBA" id="ARBA00022741"/>
    </source>
</evidence>
<dbReference type="PROSITE" id="PS51194">
    <property type="entry name" value="HELICASE_CTER"/>
    <property type="match status" value="1"/>
</dbReference>
<evidence type="ECO:0000256" key="5">
    <source>
        <dbReference type="PROSITE-ProRule" id="PRU00552"/>
    </source>
</evidence>
<dbReference type="Gene3D" id="3.40.50.300">
    <property type="entry name" value="P-loop containing nucleotide triphosphate hydrolases"/>
    <property type="match status" value="2"/>
</dbReference>
<keyword evidence="13" id="KW-1185">Reference proteome</keyword>
<feature type="domain" description="Helicase C-terminal" evidence="10">
    <location>
        <begin position="314"/>
        <end position="480"/>
    </location>
</feature>
<dbReference type="GO" id="GO:0003676">
    <property type="term" value="F:nucleic acid binding"/>
    <property type="evidence" value="ECO:0007669"/>
    <property type="project" value="InterPro"/>
</dbReference>
<dbReference type="GO" id="GO:0005524">
    <property type="term" value="F:ATP binding"/>
    <property type="evidence" value="ECO:0007669"/>
    <property type="project" value="UniProtKB-KW"/>
</dbReference>
<dbReference type="SMART" id="SM00487">
    <property type="entry name" value="DEXDc"/>
    <property type="match status" value="1"/>
</dbReference>
<feature type="compositionally biased region" description="Basic residues" evidence="8">
    <location>
        <begin position="530"/>
        <end position="544"/>
    </location>
</feature>
<evidence type="ECO:0008006" key="14">
    <source>
        <dbReference type="Google" id="ProtNLM"/>
    </source>
</evidence>
<dbReference type="PANTHER" id="PTHR47959:SF1">
    <property type="entry name" value="ATP-DEPENDENT RNA HELICASE DBPA"/>
    <property type="match status" value="1"/>
</dbReference>
<gene>
    <name evidence="12" type="ORF">GpartN1_g3508.t1</name>
</gene>
<dbReference type="PROSITE" id="PS51195">
    <property type="entry name" value="Q_MOTIF"/>
    <property type="match status" value="1"/>
</dbReference>
<evidence type="ECO:0000313" key="13">
    <source>
        <dbReference type="Proteomes" id="UP001061958"/>
    </source>
</evidence>
<evidence type="ECO:0000256" key="3">
    <source>
        <dbReference type="ARBA" id="ARBA00022806"/>
    </source>
</evidence>
<sequence>MESTTEGSSSSLEEHIVFIDDGTFGESSYIEEKYELETPEYREPVISENGDNVEKSSPQQRELSSAKLVTRSDSKETRRKRRKEYEQRAERIQSLDVSSFMQLGISRPLLVAIHQMGWEVPTPIQDKVIPLALVGRDICASAVTGSGKTGAFAVPILEKLWRSSTKVSAVRVVVILPTRELALQCKQVFTELCSNMDMDIELAVGGLAMRAEQDALQRCPDIVIGTPGRIIDHIRNTKGFSVDDVEIVVLDEADRLLDLGFSEELEEIISSCSRKRQTLLFSATMTASVQQLALLSLREPANIVVDPLYEVSKTLEQEFVLISEGNNVNKRMSYLLALCCRTYTQRVILFFSKRSIAHQIFLIFGILGLSSVELHGNLSQVQRMEALNRFRAGQCEFLLCTDVASRGLDIFDVRTVINYEMPKDIRTYVHRVGRTARAGAMGKAVTLVDETPRDRRLLSVIQQRSKTTLKSRSIAENVLEKYLEILFSKQGQVREQLQTERHEKEIEMAEMEAKKAQNLIHHADEIYSRPKKTWFRPSKKLKATSRKEQNRNKKAK</sequence>
<comment type="similarity">
    <text evidence="6">Belongs to the DEAD box helicase family.</text>
</comment>
<feature type="compositionally biased region" description="Basic and acidic residues" evidence="8">
    <location>
        <begin position="545"/>
        <end position="556"/>
    </location>
</feature>
<reference evidence="12" key="2">
    <citation type="submission" date="2022-01" db="EMBL/GenBank/DDBJ databases">
        <authorList>
            <person name="Hirooka S."/>
            <person name="Miyagishima S.Y."/>
        </authorList>
    </citation>
    <scope>NUCLEOTIDE SEQUENCE</scope>
    <source>
        <strain evidence="12">NBRC 102759</strain>
    </source>
</reference>
<keyword evidence="7" id="KW-0175">Coiled coil</keyword>
<feature type="compositionally biased region" description="Basic and acidic residues" evidence="8">
    <location>
        <begin position="30"/>
        <end position="45"/>
    </location>
</feature>
<evidence type="ECO:0000256" key="2">
    <source>
        <dbReference type="ARBA" id="ARBA00022801"/>
    </source>
</evidence>
<proteinExistence type="inferred from homology"/>
<comment type="caution">
    <text evidence="12">The sequence shown here is derived from an EMBL/GenBank/DDBJ whole genome shotgun (WGS) entry which is preliminary data.</text>
</comment>
<dbReference type="CDD" id="cd18787">
    <property type="entry name" value="SF2_C_DEAD"/>
    <property type="match status" value="1"/>
</dbReference>
<dbReference type="InterPro" id="IPR011545">
    <property type="entry name" value="DEAD/DEAH_box_helicase_dom"/>
</dbReference>
<dbReference type="SUPFAM" id="SSF52540">
    <property type="entry name" value="P-loop containing nucleoside triphosphate hydrolases"/>
    <property type="match status" value="1"/>
</dbReference>
<dbReference type="OrthoDB" id="10259843at2759"/>
<dbReference type="GO" id="GO:0016787">
    <property type="term" value="F:hydrolase activity"/>
    <property type="evidence" value="ECO:0007669"/>
    <property type="project" value="UniProtKB-KW"/>
</dbReference>
<dbReference type="InterPro" id="IPR000629">
    <property type="entry name" value="RNA-helicase_DEAD-box_CS"/>
</dbReference>
<evidence type="ECO:0000256" key="6">
    <source>
        <dbReference type="RuleBase" id="RU000492"/>
    </source>
</evidence>
<reference evidence="12" key="1">
    <citation type="journal article" date="2022" name="Proc. Natl. Acad. Sci. U.S.A.">
        <title>Life cycle and functional genomics of the unicellular red alga Galdieria for elucidating algal and plant evolution and industrial use.</title>
        <authorList>
            <person name="Hirooka S."/>
            <person name="Itabashi T."/>
            <person name="Ichinose T.M."/>
            <person name="Onuma R."/>
            <person name="Fujiwara T."/>
            <person name="Yamashita S."/>
            <person name="Jong L.W."/>
            <person name="Tomita R."/>
            <person name="Iwane A.H."/>
            <person name="Miyagishima S.Y."/>
        </authorList>
    </citation>
    <scope>NUCLEOTIDE SEQUENCE</scope>
    <source>
        <strain evidence="12">NBRC 102759</strain>
    </source>
</reference>
<feature type="short sequence motif" description="Q motif" evidence="5">
    <location>
        <begin position="98"/>
        <end position="126"/>
    </location>
</feature>
<keyword evidence="3 6" id="KW-0347">Helicase</keyword>
<feature type="region of interest" description="Disordered" evidence="8">
    <location>
        <begin position="29"/>
        <end position="85"/>
    </location>
</feature>
<dbReference type="Pfam" id="PF00271">
    <property type="entry name" value="Helicase_C"/>
    <property type="match status" value="1"/>
</dbReference>
<dbReference type="EMBL" id="BQMJ01000026">
    <property type="protein sequence ID" value="GJQ11717.1"/>
    <property type="molecule type" value="Genomic_DNA"/>
</dbReference>
<dbReference type="AlphaFoldDB" id="A0A9C7PXI8"/>
<keyword evidence="4 6" id="KW-0067">ATP-binding</keyword>
<feature type="region of interest" description="Disordered" evidence="8">
    <location>
        <begin position="530"/>
        <end position="556"/>
    </location>
</feature>
<keyword evidence="1 6" id="KW-0547">Nucleotide-binding</keyword>